<evidence type="ECO:0000313" key="2">
    <source>
        <dbReference type="Proteomes" id="UP000824782"/>
    </source>
</evidence>
<comment type="caution">
    <text evidence="1">The sequence shown here is derived from an EMBL/GenBank/DDBJ whole genome shotgun (WGS) entry which is preliminary data.</text>
</comment>
<proteinExistence type="predicted"/>
<sequence>MSEVDRYSEASGSKINRDKCESLWLGEGDPGFDLPDTLPGPQDSAKVLGIEFGQGDYPMQNWDGRLKIAAQKVDQWKGWSLTLRERVNLIKTYLLPLLIYLGSVCMLPEPLWTRVYSLFFQLLWGNRLNLIKREVTYRTRRQGGLCMVNPVVFLVNTFLKINVANLWKERAPPWVYSCRGWFRPFFQEWETGGQVKDLRTPHGHLPAYATPVLKVIRRWGLGMWEIRTLSRKILDKRVLLTHFQKPLALRDCPSRDLGVGLGLLNSIRIPLKFWDLTWRCFHGKLCVRDNLKCRSSEERGCPREECGGLLESMDHFLLQCPFNTEVYNRVGAFIHWPGLAGLSYAEWAYGAFRGLGGRDRCTLFLVSLVVRYHTWNARCLVSTQRKILPVDDVVRNILGDLVKVRSLEYERLGTGRASLLWRGFSFSVP</sequence>
<evidence type="ECO:0008006" key="3">
    <source>
        <dbReference type="Google" id="ProtNLM"/>
    </source>
</evidence>
<protein>
    <recommendedName>
        <fullName evidence="3">Reverse transcriptase zinc-binding domain-containing protein</fullName>
    </recommendedName>
</protein>
<dbReference type="EMBL" id="WNYA01000001">
    <property type="protein sequence ID" value="KAG8599088.1"/>
    <property type="molecule type" value="Genomic_DNA"/>
</dbReference>
<name>A0AAV7DPL3_ENGPU</name>
<reference evidence="1" key="1">
    <citation type="thesis" date="2020" institute="ProQuest LLC" country="789 East Eisenhower Parkway, Ann Arbor, MI, USA">
        <title>Comparative Genomics and Chromosome Evolution.</title>
        <authorList>
            <person name="Mudd A.B."/>
        </authorList>
    </citation>
    <scope>NUCLEOTIDE SEQUENCE</scope>
    <source>
        <strain evidence="1">237g6f4</strain>
        <tissue evidence="1">Blood</tissue>
    </source>
</reference>
<gene>
    <name evidence="1" type="ORF">GDO81_002872</name>
</gene>
<keyword evidence="2" id="KW-1185">Reference proteome</keyword>
<dbReference type="AlphaFoldDB" id="A0AAV7DPL3"/>
<dbReference type="Proteomes" id="UP000824782">
    <property type="component" value="Unassembled WGS sequence"/>
</dbReference>
<evidence type="ECO:0000313" key="1">
    <source>
        <dbReference type="EMBL" id="KAG8599088.1"/>
    </source>
</evidence>
<accession>A0AAV7DPL3</accession>
<organism evidence="1 2">
    <name type="scientific">Engystomops pustulosus</name>
    <name type="common">Tungara frog</name>
    <name type="synonym">Physalaemus pustulosus</name>
    <dbReference type="NCBI Taxonomy" id="76066"/>
    <lineage>
        <taxon>Eukaryota</taxon>
        <taxon>Metazoa</taxon>
        <taxon>Chordata</taxon>
        <taxon>Craniata</taxon>
        <taxon>Vertebrata</taxon>
        <taxon>Euteleostomi</taxon>
        <taxon>Amphibia</taxon>
        <taxon>Batrachia</taxon>
        <taxon>Anura</taxon>
        <taxon>Neobatrachia</taxon>
        <taxon>Hyloidea</taxon>
        <taxon>Leptodactylidae</taxon>
        <taxon>Leiuperinae</taxon>
        <taxon>Engystomops</taxon>
    </lineage>
</organism>